<evidence type="ECO:0000313" key="13">
    <source>
        <dbReference type="Proteomes" id="UP001212997"/>
    </source>
</evidence>
<feature type="transmembrane region" description="Helical" evidence="10">
    <location>
        <begin position="114"/>
        <end position="132"/>
    </location>
</feature>
<keyword evidence="5 10" id="KW-0812">Transmembrane</keyword>
<comment type="function">
    <text evidence="9">Mannosyltransferase involved in glycosylphosphatidylinositol-anchor biosynthesis. Transfers the third mannose to Man2-GlcN-acyl-PI during GPI precursor assembly.</text>
</comment>
<evidence type="ECO:0000256" key="8">
    <source>
        <dbReference type="ARBA" id="ARBA00023136"/>
    </source>
</evidence>
<reference evidence="12" key="1">
    <citation type="submission" date="2022-07" db="EMBL/GenBank/DDBJ databases">
        <title>Genome Sequence of Physisporinus lineatus.</title>
        <authorList>
            <person name="Buettner E."/>
        </authorList>
    </citation>
    <scope>NUCLEOTIDE SEQUENCE</scope>
    <source>
        <strain evidence="12">VT162</strain>
    </source>
</reference>
<evidence type="ECO:0000256" key="2">
    <source>
        <dbReference type="ARBA" id="ARBA00006065"/>
    </source>
</evidence>
<comment type="caution">
    <text evidence="12">The sequence shown here is derived from an EMBL/GenBank/DDBJ whole genome shotgun (WGS) entry which is preliminary data.</text>
</comment>
<organism evidence="12 13">
    <name type="scientific">Meripilus lineatus</name>
    <dbReference type="NCBI Taxonomy" id="2056292"/>
    <lineage>
        <taxon>Eukaryota</taxon>
        <taxon>Fungi</taxon>
        <taxon>Dikarya</taxon>
        <taxon>Basidiomycota</taxon>
        <taxon>Agaricomycotina</taxon>
        <taxon>Agaricomycetes</taxon>
        <taxon>Polyporales</taxon>
        <taxon>Meripilaceae</taxon>
        <taxon>Meripilus</taxon>
    </lineage>
</organism>
<dbReference type="GO" id="GO:0000026">
    <property type="term" value="F:alpha-1,2-mannosyltransferase activity"/>
    <property type="evidence" value="ECO:0007669"/>
    <property type="project" value="TreeGrafter"/>
</dbReference>
<evidence type="ECO:0000256" key="7">
    <source>
        <dbReference type="ARBA" id="ARBA00022989"/>
    </source>
</evidence>
<accession>A0AAD5VCS6</accession>
<comment type="similarity">
    <text evidence="2">Belongs to the glycosyltransferase 22 family. PIGB subfamily.</text>
</comment>
<keyword evidence="6 10" id="KW-0256">Endoplasmic reticulum</keyword>
<comment type="caution">
    <text evidence="10">Lacks conserved residue(s) required for the propagation of feature annotation.</text>
</comment>
<dbReference type="PANTHER" id="PTHR22760:SF4">
    <property type="entry name" value="GPI MANNOSYLTRANSFERASE 3"/>
    <property type="match status" value="1"/>
</dbReference>
<dbReference type="Proteomes" id="UP001212997">
    <property type="component" value="Unassembled WGS sequence"/>
</dbReference>
<sequence length="556" mass="63321">MKYQVALLAIAIRVFFALATRTFFQPDEYFQSLEVAHHVVFGYGRLTWEWLSPNPIRGAFYPLLNAPVYGVLKLFGLDGTRLLIWAPKVLHGILAAGTDIGVYKFARNLLGKRYANVALFVSLTSFFHGFALSRSLSNSFETSCTALALGYFPWREQDTTDHFGKWRTHQRLSIFYAVLACVVRPTSAIIWVFLFPTLLWRQRLSSVRYDLYIDLLAIVYMCGALVFAIDLNYYSQFVLTPLNFLRTNLSSVSHFYGTSPWHYYLSQAIPILCTTSLPFVIHGASQFAGASGTPEMRLILQLIAWVTSIYSLASHKEWRFLHPVLPIFHLLATKSLVSLYDKGQKAVSTTKDAEPKSEHQNGQLPIRKTHIFLLLLSAPAIVYVTRYHSRAQIDVMYYLRDLPPSERQSIGFLMPCHSTPWQAYLHDPVLGKSNKLWALGCEPPQPGRDIASHQDQTSVFYASPVQYLKTRFPQSVDVSFPPSPFPSSVPGSNPTELQSWKHEWPQNLVIFGSLLEEPGVKDILTSKKYEPVWSAEGSWEDDSRRRGGVQVWRYHH</sequence>
<dbReference type="PANTHER" id="PTHR22760">
    <property type="entry name" value="GLYCOSYLTRANSFERASE"/>
    <property type="match status" value="1"/>
</dbReference>
<gene>
    <name evidence="12" type="ORF">NLI96_g227</name>
</gene>
<comment type="subcellular location">
    <subcellularLocation>
        <location evidence="1 10">Endoplasmic reticulum membrane</location>
        <topology evidence="1 10">Multi-pass membrane protein</topology>
    </subcellularLocation>
</comment>
<feature type="transmembrane region" description="Helical" evidence="10">
    <location>
        <begin position="82"/>
        <end position="102"/>
    </location>
</feature>
<evidence type="ECO:0000256" key="6">
    <source>
        <dbReference type="ARBA" id="ARBA00022824"/>
    </source>
</evidence>
<evidence type="ECO:0000313" key="12">
    <source>
        <dbReference type="EMBL" id="KAJ3492146.1"/>
    </source>
</evidence>
<keyword evidence="11" id="KW-0732">Signal</keyword>
<dbReference type="InterPro" id="IPR005599">
    <property type="entry name" value="GPI_mannosylTrfase"/>
</dbReference>
<feature type="signal peptide" evidence="11">
    <location>
        <begin position="1"/>
        <end position="19"/>
    </location>
</feature>
<dbReference type="GO" id="GO:0005789">
    <property type="term" value="C:endoplasmic reticulum membrane"/>
    <property type="evidence" value="ECO:0007669"/>
    <property type="project" value="UniProtKB-SubCell"/>
</dbReference>
<dbReference type="EC" id="2.4.1.-" evidence="10"/>
<evidence type="ECO:0000256" key="10">
    <source>
        <dbReference type="RuleBase" id="RU363075"/>
    </source>
</evidence>
<protein>
    <recommendedName>
        <fullName evidence="10">Mannosyltransferase</fullName>
        <ecNumber evidence="10">2.4.1.-</ecNumber>
    </recommendedName>
</protein>
<evidence type="ECO:0000256" key="3">
    <source>
        <dbReference type="ARBA" id="ARBA00022676"/>
    </source>
</evidence>
<evidence type="ECO:0000256" key="4">
    <source>
        <dbReference type="ARBA" id="ARBA00022679"/>
    </source>
</evidence>
<evidence type="ECO:0000256" key="1">
    <source>
        <dbReference type="ARBA" id="ARBA00004477"/>
    </source>
</evidence>
<keyword evidence="4" id="KW-0808">Transferase</keyword>
<keyword evidence="8 10" id="KW-0472">Membrane</keyword>
<feature type="transmembrane region" description="Helical" evidence="10">
    <location>
        <begin position="174"/>
        <end position="199"/>
    </location>
</feature>
<evidence type="ECO:0000256" key="11">
    <source>
        <dbReference type="SAM" id="SignalP"/>
    </source>
</evidence>
<name>A0AAD5VCS6_9APHY</name>
<dbReference type="EMBL" id="JANAWD010000003">
    <property type="protein sequence ID" value="KAJ3492146.1"/>
    <property type="molecule type" value="Genomic_DNA"/>
</dbReference>
<evidence type="ECO:0000256" key="9">
    <source>
        <dbReference type="ARBA" id="ARBA00024708"/>
    </source>
</evidence>
<keyword evidence="3 10" id="KW-0328">Glycosyltransferase</keyword>
<feature type="transmembrane region" description="Helical" evidence="10">
    <location>
        <begin position="211"/>
        <end position="234"/>
    </location>
</feature>
<dbReference type="Pfam" id="PF03901">
    <property type="entry name" value="Glyco_transf_22"/>
    <property type="match status" value="1"/>
</dbReference>
<proteinExistence type="inferred from homology"/>
<dbReference type="GO" id="GO:0006506">
    <property type="term" value="P:GPI anchor biosynthetic process"/>
    <property type="evidence" value="ECO:0007669"/>
    <property type="project" value="TreeGrafter"/>
</dbReference>
<dbReference type="AlphaFoldDB" id="A0AAD5VCS6"/>
<feature type="chain" id="PRO_5042273683" description="Mannosyltransferase" evidence="11">
    <location>
        <begin position="20"/>
        <end position="556"/>
    </location>
</feature>
<keyword evidence="7 10" id="KW-1133">Transmembrane helix</keyword>
<evidence type="ECO:0000256" key="5">
    <source>
        <dbReference type="ARBA" id="ARBA00022692"/>
    </source>
</evidence>
<keyword evidence="13" id="KW-1185">Reference proteome</keyword>